<accession>A0A6G1CY59</accession>
<evidence type="ECO:0000313" key="3">
    <source>
        <dbReference type="Proteomes" id="UP000479710"/>
    </source>
</evidence>
<dbReference type="AlphaFoldDB" id="A0A6G1CY59"/>
<evidence type="ECO:0000313" key="2">
    <source>
        <dbReference type="EMBL" id="KAF0905062.1"/>
    </source>
</evidence>
<protein>
    <submittedName>
        <fullName evidence="2">Uncharacterized protein</fullName>
    </submittedName>
</protein>
<proteinExistence type="predicted"/>
<evidence type="ECO:0000256" key="1">
    <source>
        <dbReference type="SAM" id="MobiDB-lite"/>
    </source>
</evidence>
<feature type="region of interest" description="Disordered" evidence="1">
    <location>
        <begin position="1"/>
        <end position="57"/>
    </location>
</feature>
<gene>
    <name evidence="2" type="ORF">E2562_000869</name>
</gene>
<organism evidence="2 3">
    <name type="scientific">Oryza meyeriana var. granulata</name>
    <dbReference type="NCBI Taxonomy" id="110450"/>
    <lineage>
        <taxon>Eukaryota</taxon>
        <taxon>Viridiplantae</taxon>
        <taxon>Streptophyta</taxon>
        <taxon>Embryophyta</taxon>
        <taxon>Tracheophyta</taxon>
        <taxon>Spermatophyta</taxon>
        <taxon>Magnoliopsida</taxon>
        <taxon>Liliopsida</taxon>
        <taxon>Poales</taxon>
        <taxon>Poaceae</taxon>
        <taxon>BOP clade</taxon>
        <taxon>Oryzoideae</taxon>
        <taxon>Oryzeae</taxon>
        <taxon>Oryzinae</taxon>
        <taxon>Oryza</taxon>
        <taxon>Oryza meyeriana</taxon>
    </lineage>
</organism>
<name>A0A6G1CY59_9ORYZ</name>
<comment type="caution">
    <text evidence="2">The sequence shown here is derived from an EMBL/GenBank/DDBJ whole genome shotgun (WGS) entry which is preliminary data.</text>
</comment>
<reference evidence="2 3" key="1">
    <citation type="submission" date="2019-11" db="EMBL/GenBank/DDBJ databases">
        <title>Whole genome sequence of Oryza granulata.</title>
        <authorList>
            <person name="Li W."/>
        </authorList>
    </citation>
    <scope>NUCLEOTIDE SEQUENCE [LARGE SCALE GENOMIC DNA]</scope>
    <source>
        <strain evidence="3">cv. Menghai</strain>
        <tissue evidence="2">Leaf</tissue>
    </source>
</reference>
<keyword evidence="3" id="KW-1185">Reference proteome</keyword>
<dbReference type="EMBL" id="SPHZ02000007">
    <property type="protein sequence ID" value="KAF0905062.1"/>
    <property type="molecule type" value="Genomic_DNA"/>
</dbReference>
<sequence>MGPQEVGPVPYLKPAQTPDQIHPIRSPPAQGRLRREAPDPAPAETLTGGPHSRICGPTCQRNALDMAHST</sequence>
<dbReference type="Proteomes" id="UP000479710">
    <property type="component" value="Unassembled WGS sequence"/>
</dbReference>